<sequence length="188" mass="21205">MANNADVPYSQKIDKDCQIVSACDPEGKVEYRSQNVHGGSIGLDEIFPFNDDTGNDSILIFTTNERGAVVSNTLFPYSAYLNNLTALLYLTKAKYDRFIPPRFRMNVYESQPLAGTEQAPIWHIDSGSHPWDSESRSHEVFFVIPPNQTPRINNYIEIVQKAIAVLKVYPGFGDLVYIFEMKGTVVFT</sequence>
<accession>A0A3G5A4Q9</accession>
<gene>
    <name evidence="1" type="ORF">Harvfovirus6_53</name>
</gene>
<protein>
    <submittedName>
        <fullName evidence="1">Uncharacterized protein</fullName>
    </submittedName>
</protein>
<proteinExistence type="predicted"/>
<name>A0A3G5A4Q9_9VIRU</name>
<evidence type="ECO:0000313" key="1">
    <source>
        <dbReference type="EMBL" id="AYV80803.1"/>
    </source>
</evidence>
<organism evidence="1">
    <name type="scientific">Harvfovirus sp</name>
    <dbReference type="NCBI Taxonomy" id="2487768"/>
    <lineage>
        <taxon>Viruses</taxon>
        <taxon>Varidnaviria</taxon>
        <taxon>Bamfordvirae</taxon>
        <taxon>Nucleocytoviricota</taxon>
        <taxon>Megaviricetes</taxon>
        <taxon>Imitervirales</taxon>
        <taxon>Mimiviridae</taxon>
        <taxon>Klosneuvirinae</taxon>
    </lineage>
</organism>
<reference evidence="1" key="1">
    <citation type="submission" date="2018-10" db="EMBL/GenBank/DDBJ databases">
        <title>Hidden diversity of soil giant viruses.</title>
        <authorList>
            <person name="Schulz F."/>
            <person name="Alteio L."/>
            <person name="Goudeau D."/>
            <person name="Ryan E.M."/>
            <person name="Malmstrom R.R."/>
            <person name="Blanchard J."/>
            <person name="Woyke T."/>
        </authorList>
    </citation>
    <scope>NUCLEOTIDE SEQUENCE</scope>
    <source>
        <strain evidence="1">HAV1</strain>
    </source>
</reference>
<dbReference type="EMBL" id="MK072248">
    <property type="protein sequence ID" value="AYV80803.1"/>
    <property type="molecule type" value="Genomic_DNA"/>
</dbReference>